<dbReference type="EMBL" id="CAJOBH010179774">
    <property type="protein sequence ID" value="CAF4935805.1"/>
    <property type="molecule type" value="Genomic_DNA"/>
</dbReference>
<dbReference type="AlphaFoldDB" id="A0A8S3CLW2"/>
<feature type="non-terminal residue" evidence="1">
    <location>
        <position position="351"/>
    </location>
</feature>
<proteinExistence type="predicted"/>
<organism evidence="1 2">
    <name type="scientific">Rotaria magnacalcarata</name>
    <dbReference type="NCBI Taxonomy" id="392030"/>
    <lineage>
        <taxon>Eukaryota</taxon>
        <taxon>Metazoa</taxon>
        <taxon>Spiralia</taxon>
        <taxon>Gnathifera</taxon>
        <taxon>Rotifera</taxon>
        <taxon>Eurotatoria</taxon>
        <taxon>Bdelloidea</taxon>
        <taxon>Philodinida</taxon>
        <taxon>Philodinidae</taxon>
        <taxon>Rotaria</taxon>
    </lineage>
</organism>
<protein>
    <submittedName>
        <fullName evidence="1">Uncharacterized protein</fullName>
    </submittedName>
</protein>
<comment type="caution">
    <text evidence="1">The sequence shown here is derived from an EMBL/GenBank/DDBJ whole genome shotgun (WGS) entry which is preliminary data.</text>
</comment>
<reference evidence="1" key="1">
    <citation type="submission" date="2021-02" db="EMBL/GenBank/DDBJ databases">
        <authorList>
            <person name="Nowell W R."/>
        </authorList>
    </citation>
    <scope>NUCLEOTIDE SEQUENCE</scope>
</reference>
<sequence length="351" mass="40543">MHIQNISSANIWLIKAVDDESIKIIFQSLQTFEDQHICFSVKDLVTTTYICNNEQFPFVYHHIGTCTLSIEPEFIWALVEYNIQIEKFKKTTIINKITFERNYTALAPPITLDPFIHIEWLISLNDSSLIIFDVENLDGKTSAELTIHQDENFTKTYLLDTISAKRFSDVLFSVKSSFRIIYKSLSLPIPNQARLFRLNLYKVSKAYLHVGDLHYILGAKNESKFQWTIKGEHENSTFVGNLFSLNKNLLLQTTADTNLSVNNPVAYIPSSNFDIRYQPQEKTINSDFIIVLYEQPKNYTHQNIILNKTSDVLETNNFALYTIRIESEFPASIDLIIINADHGTRIRLDDL</sequence>
<gene>
    <name evidence="1" type="ORF">BYL167_LOCUS53476</name>
</gene>
<feature type="non-terminal residue" evidence="1">
    <location>
        <position position="1"/>
    </location>
</feature>
<name>A0A8S3CLW2_9BILA</name>
<dbReference type="Proteomes" id="UP000681967">
    <property type="component" value="Unassembled WGS sequence"/>
</dbReference>
<evidence type="ECO:0000313" key="1">
    <source>
        <dbReference type="EMBL" id="CAF4935805.1"/>
    </source>
</evidence>
<evidence type="ECO:0000313" key="2">
    <source>
        <dbReference type="Proteomes" id="UP000681967"/>
    </source>
</evidence>
<accession>A0A8S3CLW2</accession>